<evidence type="ECO:0000313" key="3">
    <source>
        <dbReference type="EMBL" id="GAA3687173.1"/>
    </source>
</evidence>
<dbReference type="Gene3D" id="3.40.1390.10">
    <property type="entry name" value="MurE/MurF, N-terminal domain"/>
    <property type="match status" value="1"/>
</dbReference>
<sequence length="56" mass="5816">MIPMTLDRIARVVGARLCDVRDPQALVTAPSAVDSREVAPGGLFAATVGARVDGHD</sequence>
<evidence type="ECO:0000256" key="1">
    <source>
        <dbReference type="ARBA" id="ARBA00022618"/>
    </source>
</evidence>
<comment type="caution">
    <text evidence="3">The sequence shown here is derived from an EMBL/GenBank/DDBJ whole genome shotgun (WGS) entry which is preliminary data.</text>
</comment>
<name>A0ABP7CGJ5_9ACTN</name>
<dbReference type="SUPFAM" id="SSF63418">
    <property type="entry name" value="MurE/MurF N-terminal domain"/>
    <property type="match status" value="1"/>
</dbReference>
<evidence type="ECO:0000313" key="4">
    <source>
        <dbReference type="Proteomes" id="UP001500902"/>
    </source>
</evidence>
<protein>
    <recommendedName>
        <fullName evidence="5">UDP-N-acetylmuramoyl-tripeptide--D-alanyl-D-alanine ligase</fullName>
    </recommendedName>
</protein>
<keyword evidence="1" id="KW-0132">Cell division</keyword>
<accession>A0ABP7CGJ5</accession>
<evidence type="ECO:0008006" key="5">
    <source>
        <dbReference type="Google" id="ProtNLM"/>
    </source>
</evidence>
<evidence type="ECO:0000256" key="2">
    <source>
        <dbReference type="ARBA" id="ARBA00023306"/>
    </source>
</evidence>
<dbReference type="Proteomes" id="UP001500902">
    <property type="component" value="Unassembled WGS sequence"/>
</dbReference>
<organism evidence="3 4">
    <name type="scientific">Nonomuraea antimicrobica</name>
    <dbReference type="NCBI Taxonomy" id="561173"/>
    <lineage>
        <taxon>Bacteria</taxon>
        <taxon>Bacillati</taxon>
        <taxon>Actinomycetota</taxon>
        <taxon>Actinomycetes</taxon>
        <taxon>Streptosporangiales</taxon>
        <taxon>Streptosporangiaceae</taxon>
        <taxon>Nonomuraea</taxon>
    </lineage>
</organism>
<dbReference type="RefSeq" id="WP_344885713.1">
    <property type="nucleotide sequence ID" value="NZ_BAAAZP010000104.1"/>
</dbReference>
<keyword evidence="4" id="KW-1185">Reference proteome</keyword>
<proteinExistence type="predicted"/>
<keyword evidence="2" id="KW-0131">Cell cycle</keyword>
<reference evidence="4" key="1">
    <citation type="journal article" date="2019" name="Int. J. Syst. Evol. Microbiol.">
        <title>The Global Catalogue of Microorganisms (GCM) 10K type strain sequencing project: providing services to taxonomists for standard genome sequencing and annotation.</title>
        <authorList>
            <consortium name="The Broad Institute Genomics Platform"/>
            <consortium name="The Broad Institute Genome Sequencing Center for Infectious Disease"/>
            <person name="Wu L."/>
            <person name="Ma J."/>
        </authorList>
    </citation>
    <scope>NUCLEOTIDE SEQUENCE [LARGE SCALE GENOMIC DNA]</scope>
    <source>
        <strain evidence="4">JCM 16904</strain>
    </source>
</reference>
<dbReference type="EMBL" id="BAAAZP010000104">
    <property type="protein sequence ID" value="GAA3687173.1"/>
    <property type="molecule type" value="Genomic_DNA"/>
</dbReference>
<dbReference type="InterPro" id="IPR035911">
    <property type="entry name" value="MurE/MurF_N"/>
</dbReference>
<gene>
    <name evidence="3" type="ORF">GCM10022224_060310</name>
</gene>